<feature type="compositionally biased region" description="Low complexity" evidence="9">
    <location>
        <begin position="21"/>
        <end position="53"/>
    </location>
</feature>
<evidence type="ECO:0000256" key="1">
    <source>
        <dbReference type="ARBA" id="ARBA00004123"/>
    </source>
</evidence>
<dbReference type="OrthoDB" id="3137333at2759"/>
<evidence type="ECO:0000256" key="2">
    <source>
        <dbReference type="ARBA" id="ARBA00005661"/>
    </source>
</evidence>
<dbReference type="PRINTS" id="PR00024">
    <property type="entry name" value="HOMEOBOX"/>
</dbReference>
<feature type="compositionally biased region" description="Basic and acidic residues" evidence="9">
    <location>
        <begin position="154"/>
        <end position="163"/>
    </location>
</feature>
<feature type="DNA-binding region" description="Homeobox" evidence="7">
    <location>
        <begin position="189"/>
        <end position="248"/>
    </location>
</feature>
<evidence type="ECO:0000256" key="3">
    <source>
        <dbReference type="ARBA" id="ARBA00022473"/>
    </source>
</evidence>
<proteinExistence type="inferred from homology"/>
<dbReference type="FunFam" id="1.10.10.60:FF:000101">
    <property type="entry name" value="NK2 homeobox 8"/>
    <property type="match status" value="1"/>
</dbReference>
<dbReference type="Proteomes" id="UP001152747">
    <property type="component" value="Unassembled WGS sequence"/>
</dbReference>
<dbReference type="PROSITE" id="PS50071">
    <property type="entry name" value="HOMEOBOX_2"/>
    <property type="match status" value="1"/>
</dbReference>
<dbReference type="PROSITE" id="PS00027">
    <property type="entry name" value="HOMEOBOX_1"/>
    <property type="match status" value="1"/>
</dbReference>
<evidence type="ECO:0000259" key="10">
    <source>
        <dbReference type="PROSITE" id="PS50071"/>
    </source>
</evidence>
<evidence type="ECO:0000256" key="5">
    <source>
        <dbReference type="ARBA" id="ARBA00023155"/>
    </source>
</evidence>
<keyword evidence="6 7" id="KW-0539">Nucleus</keyword>
<comment type="subcellular location">
    <subcellularLocation>
        <location evidence="1 7 8">Nucleus</location>
    </subcellularLocation>
</comment>
<keyword evidence="4 7" id="KW-0238">DNA-binding</keyword>
<evidence type="ECO:0000313" key="11">
    <source>
        <dbReference type="EMBL" id="CAI5451159.1"/>
    </source>
</evidence>
<dbReference type="PANTHER" id="PTHR24340">
    <property type="entry name" value="HOMEOBOX PROTEIN NKX"/>
    <property type="match status" value="1"/>
</dbReference>
<dbReference type="InterPro" id="IPR017970">
    <property type="entry name" value="Homeobox_CS"/>
</dbReference>
<dbReference type="SUPFAM" id="SSF46689">
    <property type="entry name" value="Homeodomain-like"/>
    <property type="match status" value="1"/>
</dbReference>
<dbReference type="InterPro" id="IPR001356">
    <property type="entry name" value="HD"/>
</dbReference>
<accession>A0A9P1IU95</accession>
<organism evidence="11 12">
    <name type="scientific">Caenorhabditis angaria</name>
    <dbReference type="NCBI Taxonomy" id="860376"/>
    <lineage>
        <taxon>Eukaryota</taxon>
        <taxon>Metazoa</taxon>
        <taxon>Ecdysozoa</taxon>
        <taxon>Nematoda</taxon>
        <taxon>Chromadorea</taxon>
        <taxon>Rhabditida</taxon>
        <taxon>Rhabditina</taxon>
        <taxon>Rhabditomorpha</taxon>
        <taxon>Rhabditoidea</taxon>
        <taxon>Rhabditidae</taxon>
        <taxon>Peloderinae</taxon>
        <taxon>Caenorhabditis</taxon>
    </lineage>
</organism>
<gene>
    <name evidence="11" type="ORF">CAMP_LOCUS13796</name>
</gene>
<evidence type="ECO:0000256" key="4">
    <source>
        <dbReference type="ARBA" id="ARBA00023125"/>
    </source>
</evidence>
<dbReference type="AlphaFoldDB" id="A0A9P1IU95"/>
<reference evidence="11" key="1">
    <citation type="submission" date="2022-11" db="EMBL/GenBank/DDBJ databases">
        <authorList>
            <person name="Kikuchi T."/>
        </authorList>
    </citation>
    <scope>NUCLEOTIDE SEQUENCE</scope>
    <source>
        <strain evidence="11">PS1010</strain>
    </source>
</reference>
<comment type="caution">
    <text evidence="11">The sequence shown here is derived from an EMBL/GenBank/DDBJ whole genome shotgun (WGS) entry which is preliminary data.</text>
</comment>
<keyword evidence="5 7" id="KW-0371">Homeobox</keyword>
<dbReference type="InterPro" id="IPR020479">
    <property type="entry name" value="HD_metazoa"/>
</dbReference>
<evidence type="ECO:0000256" key="6">
    <source>
        <dbReference type="ARBA" id="ARBA00023242"/>
    </source>
</evidence>
<keyword evidence="12" id="KW-1185">Reference proteome</keyword>
<protein>
    <recommendedName>
        <fullName evidence="10">Homeobox domain-containing protein</fullName>
    </recommendedName>
</protein>
<dbReference type="GO" id="GO:0005634">
    <property type="term" value="C:nucleus"/>
    <property type="evidence" value="ECO:0007669"/>
    <property type="project" value="UniProtKB-SubCell"/>
</dbReference>
<feature type="region of interest" description="Disordered" evidence="9">
    <location>
        <begin position="21"/>
        <end position="80"/>
    </location>
</feature>
<sequence length="353" mass="38783">MVVNCTRISRAMFNVSSLATSSTTSSSSTSAATQSGTSSIVVPSSSQTSSTSGLTVAPSSDSIHNNKLDPPKWDPLSSDTTNLQCATTWTDHLPLLAGYSTNPSFPFDQCTYGYDPSTAYFTSGGIAGPMYSLPPADPFQRSENDMLNDGTQNNDKDDKNDSKADDEDEIIDDEEVEDEDDGNGGKRKKRKRRVLFTKGQTFELERRFRIQKYLSAPEREQLANQIRLTPTQVKIWFQNHRYKTKKCHQDKPINTQILTSMPNGFSTQNASTTFPTRTMPLQMLVRSGDSSKPCQSDLSSTTSPYQAAAAVAFGSAPNGYLSTPSAYLSGSTSGYFSNTPQNPSYMTNQWWQS</sequence>
<dbReference type="GO" id="GO:0000981">
    <property type="term" value="F:DNA-binding transcription factor activity, RNA polymerase II-specific"/>
    <property type="evidence" value="ECO:0007669"/>
    <property type="project" value="InterPro"/>
</dbReference>
<dbReference type="InterPro" id="IPR050394">
    <property type="entry name" value="Homeobox_NK-like"/>
</dbReference>
<dbReference type="GO" id="GO:0000978">
    <property type="term" value="F:RNA polymerase II cis-regulatory region sequence-specific DNA binding"/>
    <property type="evidence" value="ECO:0007669"/>
    <property type="project" value="TreeGrafter"/>
</dbReference>
<dbReference type="EMBL" id="CANHGI010000005">
    <property type="protein sequence ID" value="CAI5451159.1"/>
    <property type="molecule type" value="Genomic_DNA"/>
</dbReference>
<dbReference type="Pfam" id="PF00046">
    <property type="entry name" value="Homeodomain"/>
    <property type="match status" value="1"/>
</dbReference>
<evidence type="ECO:0000256" key="8">
    <source>
        <dbReference type="RuleBase" id="RU000682"/>
    </source>
</evidence>
<evidence type="ECO:0000313" key="12">
    <source>
        <dbReference type="Proteomes" id="UP001152747"/>
    </source>
</evidence>
<dbReference type="SMART" id="SM00389">
    <property type="entry name" value="HOX"/>
    <property type="match status" value="1"/>
</dbReference>
<dbReference type="Gene3D" id="1.10.10.60">
    <property type="entry name" value="Homeodomain-like"/>
    <property type="match status" value="1"/>
</dbReference>
<dbReference type="InterPro" id="IPR009057">
    <property type="entry name" value="Homeodomain-like_sf"/>
</dbReference>
<feature type="compositionally biased region" description="Acidic residues" evidence="9">
    <location>
        <begin position="164"/>
        <end position="182"/>
    </location>
</feature>
<dbReference type="GO" id="GO:0030154">
    <property type="term" value="P:cell differentiation"/>
    <property type="evidence" value="ECO:0007669"/>
    <property type="project" value="TreeGrafter"/>
</dbReference>
<name>A0A9P1IU95_9PELO</name>
<dbReference type="CDD" id="cd00086">
    <property type="entry name" value="homeodomain"/>
    <property type="match status" value="1"/>
</dbReference>
<evidence type="ECO:0000256" key="7">
    <source>
        <dbReference type="PROSITE-ProRule" id="PRU00108"/>
    </source>
</evidence>
<comment type="similarity">
    <text evidence="2">Belongs to the NK-2 homeobox family.</text>
</comment>
<feature type="domain" description="Homeobox" evidence="10">
    <location>
        <begin position="187"/>
        <end position="247"/>
    </location>
</feature>
<keyword evidence="3" id="KW-0217">Developmental protein</keyword>
<feature type="region of interest" description="Disordered" evidence="9">
    <location>
        <begin position="131"/>
        <end position="190"/>
    </location>
</feature>
<dbReference type="PANTHER" id="PTHR24340:SF82">
    <property type="entry name" value="HOMEOBOX PROTEIN VND"/>
    <property type="match status" value="1"/>
</dbReference>
<evidence type="ECO:0000256" key="9">
    <source>
        <dbReference type="SAM" id="MobiDB-lite"/>
    </source>
</evidence>